<name>A0ABW7GE23_9BURK</name>
<evidence type="ECO:0000313" key="1">
    <source>
        <dbReference type="EMBL" id="MFG6460097.1"/>
    </source>
</evidence>
<reference evidence="1 2" key="1">
    <citation type="submission" date="2024-08" db="EMBL/GenBank/DDBJ databases">
        <authorList>
            <person name="Lu H."/>
        </authorList>
    </citation>
    <scope>NUCLEOTIDE SEQUENCE [LARGE SCALE GENOMIC DNA]</scope>
    <source>
        <strain evidence="1 2">DXS20W</strain>
    </source>
</reference>
<evidence type="ECO:0000313" key="2">
    <source>
        <dbReference type="Proteomes" id="UP001606302"/>
    </source>
</evidence>
<comment type="caution">
    <text evidence="1">The sequence shown here is derived from an EMBL/GenBank/DDBJ whole genome shotgun (WGS) entry which is preliminary data.</text>
</comment>
<dbReference type="RefSeq" id="WP_394508896.1">
    <property type="nucleotide sequence ID" value="NZ_JBIGHX010000001.1"/>
</dbReference>
<protein>
    <submittedName>
        <fullName evidence="1">Uncharacterized protein</fullName>
    </submittedName>
</protein>
<organism evidence="1 2">
    <name type="scientific">Pelomonas lactea</name>
    <dbReference type="NCBI Taxonomy" id="3299030"/>
    <lineage>
        <taxon>Bacteria</taxon>
        <taxon>Pseudomonadati</taxon>
        <taxon>Pseudomonadota</taxon>
        <taxon>Betaproteobacteria</taxon>
        <taxon>Burkholderiales</taxon>
        <taxon>Sphaerotilaceae</taxon>
        <taxon>Roseateles</taxon>
    </lineage>
</organism>
<accession>A0ABW7GE23</accession>
<proteinExistence type="predicted"/>
<dbReference type="EMBL" id="JBIGHX010000001">
    <property type="protein sequence ID" value="MFG6460097.1"/>
    <property type="molecule type" value="Genomic_DNA"/>
</dbReference>
<dbReference type="Proteomes" id="UP001606302">
    <property type="component" value="Unassembled WGS sequence"/>
</dbReference>
<sequence>MIGWLKPSWSNYTTMRALELAQQKNEIKVGPRCGDQLPMIIGLFLPIDALADAVNLHHIRSKLLIPSIRGLVTGRGMFFL</sequence>
<gene>
    <name evidence="1" type="ORF">ACG04Q_00855</name>
</gene>
<keyword evidence="2" id="KW-1185">Reference proteome</keyword>